<dbReference type="AlphaFoldDB" id="A0A0H1BCC2"/>
<evidence type="ECO:0000313" key="1">
    <source>
        <dbReference type="EMBL" id="KLJ06851.1"/>
    </source>
</evidence>
<dbReference type="OrthoDB" id="77405at2759"/>
<proteinExistence type="predicted"/>
<dbReference type="STRING" id="2060906.A0A0H1BCC2"/>
<evidence type="ECO:0008006" key="3">
    <source>
        <dbReference type="Google" id="ProtNLM"/>
    </source>
</evidence>
<gene>
    <name evidence="1" type="ORF">EMPG_17656</name>
</gene>
<accession>A0A0H1BCC2</accession>
<name>A0A0H1BCC2_9EURO</name>
<reference evidence="2" key="1">
    <citation type="journal article" date="2015" name="PLoS Genet.">
        <title>The dynamic genome and transcriptome of the human fungal pathogen Blastomyces and close relative Emmonsia.</title>
        <authorList>
            <person name="Munoz J.F."/>
            <person name="Gauthier G.M."/>
            <person name="Desjardins C.A."/>
            <person name="Gallo J.E."/>
            <person name="Holder J."/>
            <person name="Sullivan T.D."/>
            <person name="Marty A.J."/>
            <person name="Carmen J.C."/>
            <person name="Chen Z."/>
            <person name="Ding L."/>
            <person name="Gujja S."/>
            <person name="Magrini V."/>
            <person name="Misas E."/>
            <person name="Mitreva M."/>
            <person name="Priest M."/>
            <person name="Saif S."/>
            <person name="Whiston E.A."/>
            <person name="Young S."/>
            <person name="Zeng Q."/>
            <person name="Goldman W.E."/>
            <person name="Mardis E.R."/>
            <person name="Taylor J.W."/>
            <person name="McEwen J.G."/>
            <person name="Clay O.K."/>
            <person name="Klein B.S."/>
            <person name="Cuomo C.A."/>
        </authorList>
    </citation>
    <scope>NUCLEOTIDE SEQUENCE [LARGE SCALE GENOMIC DNA]</scope>
    <source>
        <strain evidence="2">UAMH 139</strain>
    </source>
</reference>
<protein>
    <recommendedName>
        <fullName evidence="3">RRM domain-containing protein</fullName>
    </recommendedName>
</protein>
<dbReference type="Proteomes" id="UP000053573">
    <property type="component" value="Unassembled WGS sequence"/>
</dbReference>
<organism evidence="1 2">
    <name type="scientific">Blastomyces silverae</name>
    <dbReference type="NCBI Taxonomy" id="2060906"/>
    <lineage>
        <taxon>Eukaryota</taxon>
        <taxon>Fungi</taxon>
        <taxon>Dikarya</taxon>
        <taxon>Ascomycota</taxon>
        <taxon>Pezizomycotina</taxon>
        <taxon>Eurotiomycetes</taxon>
        <taxon>Eurotiomycetidae</taxon>
        <taxon>Onygenales</taxon>
        <taxon>Ajellomycetaceae</taxon>
        <taxon>Blastomyces</taxon>
    </lineage>
</organism>
<evidence type="ECO:0000313" key="2">
    <source>
        <dbReference type="Proteomes" id="UP000053573"/>
    </source>
</evidence>
<dbReference type="EMBL" id="LDEV01002959">
    <property type="protein sequence ID" value="KLJ06851.1"/>
    <property type="molecule type" value="Genomic_DNA"/>
</dbReference>
<sequence>MAQALAVEAMGPERIDNMMVVVLENLRDVTEHLRNIHRKHAANCISRYTQHIITEFQQVMLELTDADMVIYPSENKANGTVGDVDANNCRHECGKILMKVCEPGKKSLIDLDDSKPAAPLQGNLWSKIAAAAPPPQAVCQTNGLHGMAPRKPKSNTIPLVPLFTMVPAMPPQIMPLLATLGGRAGIVIVEGKFALDSLNMLTARICEGALYSVEIHHRIGFAEITFQNAAHAKEFLVKDKHAMANTGYGCFGNGFRVRHDKYRERVWDADLEKMSNGFRERRRLTFVRTKLLMRPNSLRVLEEDLERIAGPDGIDFVWKFNAGNVTAVFKSVRTARLVRERFLQKASRSDSQFAGVSIDYSADPCEKQLTLTQNGMRARPLATWVG</sequence>
<keyword evidence="2" id="KW-1185">Reference proteome</keyword>
<comment type="caution">
    <text evidence="1">The sequence shown here is derived from an EMBL/GenBank/DDBJ whole genome shotgun (WGS) entry which is preliminary data.</text>
</comment>